<dbReference type="Proteomes" id="UP001165190">
    <property type="component" value="Unassembled WGS sequence"/>
</dbReference>
<feature type="transmembrane region" description="Helical" evidence="7">
    <location>
        <begin position="427"/>
        <end position="449"/>
    </location>
</feature>
<keyword evidence="10" id="KW-1185">Reference proteome</keyword>
<sequence>MCSATECQAASPDDLSNTGDKNEYNNSGRAGGRTCVHKFLGWFQKVKVMEELISLGKIIFPLVLSGLIFYSKSLISMSFLGHLGKIELAGGSLAMGFANITGYSVMKGLATGMEPICGQAFGAKKWTILSQTFKQTLCLLLLGAIPIILLWLNMEPILLLIGQDKTLTSVAKVFLTYSIPELLAQALLSPLRIFLRAQSLNLPFTLSATLAMLLHIPINYFLVIHLDLGVKGVALASACNTININLALLVYLFYTERAIKPWDGQMVTKCYRDWHSLVSLMIPSVASVCLEWWWYEIMVVLCGLINNAETNIAAMGILIQTTALLYVFPHSLSASLSMRIGQELGAEAPAQAKQTTIIGLIIAMVGGLLAFAFTIVVKDIWGKLYTQEPQVLALTSIVLPILGFCELGNCPQTAACGILIGSARPNLGARINFCSFYLVGFPVAGFAAFKLKMGFLGLWFGLAAAQAVCSCLMICTLVFTDWKHQAKRAKELTQATRDHNNDLEADLLS</sequence>
<feature type="region of interest" description="Disordered" evidence="8">
    <location>
        <begin position="1"/>
        <end position="25"/>
    </location>
</feature>
<feature type="transmembrane region" description="Helical" evidence="7">
    <location>
        <begin position="397"/>
        <end position="420"/>
    </location>
</feature>
<evidence type="ECO:0000256" key="8">
    <source>
        <dbReference type="SAM" id="MobiDB-lite"/>
    </source>
</evidence>
<comment type="caution">
    <text evidence="9">The sequence shown here is derived from an EMBL/GenBank/DDBJ whole genome shotgun (WGS) entry which is preliminary data.</text>
</comment>
<evidence type="ECO:0000313" key="9">
    <source>
        <dbReference type="EMBL" id="GMI90503.1"/>
    </source>
</evidence>
<keyword evidence="6 7" id="KW-0472">Membrane</keyword>
<comment type="similarity">
    <text evidence="2 7">Belongs to the multi antimicrobial extrusion (MATE) (TC 2.A.66.1) family.</text>
</comment>
<feature type="transmembrane region" description="Helical" evidence="7">
    <location>
        <begin position="202"/>
        <end position="222"/>
    </location>
</feature>
<dbReference type="PANTHER" id="PTHR11206">
    <property type="entry name" value="MULTIDRUG RESISTANCE PROTEIN"/>
    <property type="match status" value="1"/>
</dbReference>
<gene>
    <name evidence="9" type="ORF">HRI_002719600</name>
</gene>
<evidence type="ECO:0000256" key="5">
    <source>
        <dbReference type="ARBA" id="ARBA00022989"/>
    </source>
</evidence>
<feature type="transmembrane region" description="Helical" evidence="7">
    <location>
        <begin position="274"/>
        <end position="295"/>
    </location>
</feature>
<feature type="transmembrane region" description="Helical" evidence="7">
    <location>
        <begin position="315"/>
        <end position="336"/>
    </location>
</feature>
<dbReference type="InterPro" id="IPR002528">
    <property type="entry name" value="MATE_fam"/>
</dbReference>
<keyword evidence="3" id="KW-0813">Transport</keyword>
<keyword evidence="5 7" id="KW-1133">Transmembrane helix</keyword>
<evidence type="ECO:0000313" key="10">
    <source>
        <dbReference type="Proteomes" id="UP001165190"/>
    </source>
</evidence>
<evidence type="ECO:0000256" key="6">
    <source>
        <dbReference type="ARBA" id="ARBA00023136"/>
    </source>
</evidence>
<feature type="transmembrane region" description="Helical" evidence="7">
    <location>
        <begin position="52"/>
        <end position="70"/>
    </location>
</feature>
<feature type="transmembrane region" description="Helical" evidence="7">
    <location>
        <begin position="174"/>
        <end position="195"/>
    </location>
</feature>
<feature type="transmembrane region" description="Helical" evidence="7">
    <location>
        <begin position="455"/>
        <end position="480"/>
    </location>
</feature>
<name>A0A9W7I9P6_HIBTR</name>
<protein>
    <recommendedName>
        <fullName evidence="7">Protein DETOXIFICATION</fullName>
    </recommendedName>
    <alternativeName>
        <fullName evidence="7">Multidrug and toxic compound extrusion protein</fullName>
    </alternativeName>
</protein>
<dbReference type="OrthoDB" id="2126698at2759"/>
<evidence type="ECO:0000256" key="7">
    <source>
        <dbReference type="RuleBase" id="RU004914"/>
    </source>
</evidence>
<dbReference type="GO" id="GO:0015297">
    <property type="term" value="F:antiporter activity"/>
    <property type="evidence" value="ECO:0007669"/>
    <property type="project" value="InterPro"/>
</dbReference>
<accession>A0A9W7I9P6</accession>
<dbReference type="GO" id="GO:0042910">
    <property type="term" value="F:xenobiotic transmembrane transporter activity"/>
    <property type="evidence" value="ECO:0007669"/>
    <property type="project" value="InterPro"/>
</dbReference>
<organism evidence="9 10">
    <name type="scientific">Hibiscus trionum</name>
    <name type="common">Flower of an hour</name>
    <dbReference type="NCBI Taxonomy" id="183268"/>
    <lineage>
        <taxon>Eukaryota</taxon>
        <taxon>Viridiplantae</taxon>
        <taxon>Streptophyta</taxon>
        <taxon>Embryophyta</taxon>
        <taxon>Tracheophyta</taxon>
        <taxon>Spermatophyta</taxon>
        <taxon>Magnoliopsida</taxon>
        <taxon>eudicotyledons</taxon>
        <taxon>Gunneridae</taxon>
        <taxon>Pentapetalae</taxon>
        <taxon>rosids</taxon>
        <taxon>malvids</taxon>
        <taxon>Malvales</taxon>
        <taxon>Malvaceae</taxon>
        <taxon>Malvoideae</taxon>
        <taxon>Hibiscus</taxon>
    </lineage>
</organism>
<dbReference type="NCBIfam" id="TIGR00797">
    <property type="entry name" value="matE"/>
    <property type="match status" value="1"/>
</dbReference>
<dbReference type="AlphaFoldDB" id="A0A9W7I9P6"/>
<dbReference type="Pfam" id="PF01554">
    <property type="entry name" value="MatE"/>
    <property type="match status" value="2"/>
</dbReference>
<dbReference type="GO" id="GO:0016020">
    <property type="term" value="C:membrane"/>
    <property type="evidence" value="ECO:0007669"/>
    <property type="project" value="UniProtKB-SubCell"/>
</dbReference>
<feature type="transmembrane region" description="Helical" evidence="7">
    <location>
        <begin position="137"/>
        <end position="154"/>
    </location>
</feature>
<evidence type="ECO:0000256" key="3">
    <source>
        <dbReference type="ARBA" id="ARBA00022448"/>
    </source>
</evidence>
<dbReference type="InterPro" id="IPR045069">
    <property type="entry name" value="MATE_euk"/>
</dbReference>
<comment type="subcellular location">
    <subcellularLocation>
        <location evidence="1">Membrane</location>
        <topology evidence="1">Multi-pass membrane protein</topology>
    </subcellularLocation>
</comment>
<reference evidence="9" key="1">
    <citation type="submission" date="2023-05" db="EMBL/GenBank/DDBJ databases">
        <title>Genome and transcriptome analyses reveal genes involved in the formation of fine ridges on petal epidermal cells in Hibiscus trionum.</title>
        <authorList>
            <person name="Koshimizu S."/>
            <person name="Masuda S."/>
            <person name="Ishii T."/>
            <person name="Shirasu K."/>
            <person name="Hoshino A."/>
            <person name="Arita M."/>
        </authorList>
    </citation>
    <scope>NUCLEOTIDE SEQUENCE</scope>
    <source>
        <strain evidence="9">Hamamatsu line</strain>
    </source>
</reference>
<feature type="transmembrane region" description="Helical" evidence="7">
    <location>
        <begin position="234"/>
        <end position="254"/>
    </location>
</feature>
<feature type="transmembrane region" description="Helical" evidence="7">
    <location>
        <begin position="357"/>
        <end position="377"/>
    </location>
</feature>
<dbReference type="CDD" id="cd13132">
    <property type="entry name" value="MATE_eukaryotic"/>
    <property type="match status" value="1"/>
</dbReference>
<evidence type="ECO:0000256" key="4">
    <source>
        <dbReference type="ARBA" id="ARBA00022692"/>
    </source>
</evidence>
<evidence type="ECO:0000256" key="2">
    <source>
        <dbReference type="ARBA" id="ARBA00010199"/>
    </source>
</evidence>
<proteinExistence type="inferred from homology"/>
<keyword evidence="4 7" id="KW-0812">Transmembrane</keyword>
<evidence type="ECO:0000256" key="1">
    <source>
        <dbReference type="ARBA" id="ARBA00004141"/>
    </source>
</evidence>
<dbReference type="GO" id="GO:1990961">
    <property type="term" value="P:xenobiotic detoxification by transmembrane export across the plasma membrane"/>
    <property type="evidence" value="ECO:0007669"/>
    <property type="project" value="InterPro"/>
</dbReference>
<dbReference type="EMBL" id="BSYR01000024">
    <property type="protein sequence ID" value="GMI90503.1"/>
    <property type="molecule type" value="Genomic_DNA"/>
</dbReference>